<dbReference type="PANTHER" id="PTHR30514">
    <property type="entry name" value="GLUCOKINASE"/>
    <property type="match status" value="1"/>
</dbReference>
<dbReference type="GO" id="GO:0003700">
    <property type="term" value="F:DNA-binding transcription factor activity"/>
    <property type="evidence" value="ECO:0007669"/>
    <property type="project" value="InterPro"/>
</dbReference>
<evidence type="ECO:0000259" key="4">
    <source>
        <dbReference type="PROSITE" id="PS51071"/>
    </source>
</evidence>
<name>A0A1N7MGU6_9BACL</name>
<feature type="domain" description="SIS" evidence="5">
    <location>
        <begin position="113"/>
        <end position="254"/>
    </location>
</feature>
<dbReference type="RefSeq" id="WP_159439705.1">
    <property type="nucleotide sequence ID" value="NZ_CP048103.1"/>
</dbReference>
<dbReference type="PANTHER" id="PTHR30514:SF21">
    <property type="entry name" value="RPIR-FAMILY TRANSCRIPTIONAL REGULATOR"/>
    <property type="match status" value="1"/>
</dbReference>
<dbReference type="Pfam" id="PF01418">
    <property type="entry name" value="HTH_6"/>
    <property type="match status" value="1"/>
</dbReference>
<dbReference type="Proteomes" id="UP000186795">
    <property type="component" value="Unassembled WGS sequence"/>
</dbReference>
<dbReference type="InterPro" id="IPR001347">
    <property type="entry name" value="SIS_dom"/>
</dbReference>
<dbReference type="OrthoDB" id="1648815at2"/>
<dbReference type="InterPro" id="IPR047640">
    <property type="entry name" value="RpiR-like"/>
</dbReference>
<dbReference type="InterPro" id="IPR000281">
    <property type="entry name" value="HTH_RpiR"/>
</dbReference>
<feature type="domain" description="HTH rpiR-type" evidence="4">
    <location>
        <begin position="4"/>
        <end position="80"/>
    </location>
</feature>
<dbReference type="InterPro" id="IPR009057">
    <property type="entry name" value="Homeodomain-like_sf"/>
</dbReference>
<dbReference type="GO" id="GO:1901135">
    <property type="term" value="P:carbohydrate derivative metabolic process"/>
    <property type="evidence" value="ECO:0007669"/>
    <property type="project" value="InterPro"/>
</dbReference>
<evidence type="ECO:0000259" key="5">
    <source>
        <dbReference type="PROSITE" id="PS51464"/>
    </source>
</evidence>
<organism evidence="6 7">
    <name type="scientific">Kroppenstedtia eburnea</name>
    <dbReference type="NCBI Taxonomy" id="714067"/>
    <lineage>
        <taxon>Bacteria</taxon>
        <taxon>Bacillati</taxon>
        <taxon>Bacillota</taxon>
        <taxon>Bacilli</taxon>
        <taxon>Bacillales</taxon>
        <taxon>Thermoactinomycetaceae</taxon>
        <taxon>Kroppenstedtia</taxon>
    </lineage>
</organism>
<accession>A0A1N7MGU6</accession>
<reference evidence="7" key="1">
    <citation type="submission" date="2017-01" db="EMBL/GenBank/DDBJ databases">
        <authorList>
            <person name="Varghese N."/>
            <person name="Submissions S."/>
        </authorList>
    </citation>
    <scope>NUCLEOTIDE SEQUENCE [LARGE SCALE GENOMIC DNA]</scope>
    <source>
        <strain evidence="7">DSM 45196</strain>
    </source>
</reference>
<dbReference type="CDD" id="cd05013">
    <property type="entry name" value="SIS_RpiR"/>
    <property type="match status" value="1"/>
</dbReference>
<dbReference type="PROSITE" id="PS51464">
    <property type="entry name" value="SIS"/>
    <property type="match status" value="1"/>
</dbReference>
<dbReference type="Pfam" id="PF01380">
    <property type="entry name" value="SIS"/>
    <property type="match status" value="1"/>
</dbReference>
<dbReference type="GO" id="GO:0003677">
    <property type="term" value="F:DNA binding"/>
    <property type="evidence" value="ECO:0007669"/>
    <property type="project" value="UniProtKB-KW"/>
</dbReference>
<evidence type="ECO:0000256" key="1">
    <source>
        <dbReference type="ARBA" id="ARBA00023015"/>
    </source>
</evidence>
<dbReference type="EMBL" id="FTOD01000006">
    <property type="protein sequence ID" value="SIS85258.1"/>
    <property type="molecule type" value="Genomic_DNA"/>
</dbReference>
<evidence type="ECO:0000313" key="7">
    <source>
        <dbReference type="Proteomes" id="UP000186795"/>
    </source>
</evidence>
<evidence type="ECO:0000313" key="6">
    <source>
        <dbReference type="EMBL" id="SIS85258.1"/>
    </source>
</evidence>
<sequence length="271" mass="30735">MYAQSILERIQTNYHLFSTKEKLLADYIIQYRETIVDIKIEELAEKTSISPATITRFCKKLECKSFIEFKVLLNRSMAGKLPQEDYLNQVKQNYLETIQSTASMLDMDHVNQLIQWLKEARKIGIYGLGSSGLSALEFKYRLMRMGFCVDALTDSHMMLMNSTLSGSTDVIIAISNSGVTHEVVDAVREGKKQGAKIAVITNHDYTPLTEVSDLVLLTSCTSRLLNDPKFINYQLGILYVLDVVSIKLLEETTPDQNRNLTLQVLANHEKI</sequence>
<protein>
    <submittedName>
        <fullName evidence="6">Transcriptional regulator, RpiR family</fullName>
    </submittedName>
</protein>
<dbReference type="AlphaFoldDB" id="A0A1N7MGU6"/>
<dbReference type="PROSITE" id="PS51071">
    <property type="entry name" value="HTH_RPIR"/>
    <property type="match status" value="1"/>
</dbReference>
<dbReference type="GO" id="GO:0097367">
    <property type="term" value="F:carbohydrate derivative binding"/>
    <property type="evidence" value="ECO:0007669"/>
    <property type="project" value="InterPro"/>
</dbReference>
<dbReference type="InterPro" id="IPR035472">
    <property type="entry name" value="RpiR-like_SIS"/>
</dbReference>
<dbReference type="Gene3D" id="3.40.50.10490">
    <property type="entry name" value="Glucose-6-phosphate isomerase like protein, domain 1"/>
    <property type="match status" value="1"/>
</dbReference>
<dbReference type="SUPFAM" id="SSF53697">
    <property type="entry name" value="SIS domain"/>
    <property type="match status" value="1"/>
</dbReference>
<dbReference type="Gene3D" id="1.10.10.10">
    <property type="entry name" value="Winged helix-like DNA-binding domain superfamily/Winged helix DNA-binding domain"/>
    <property type="match status" value="1"/>
</dbReference>
<keyword evidence="7" id="KW-1185">Reference proteome</keyword>
<evidence type="ECO:0000256" key="2">
    <source>
        <dbReference type="ARBA" id="ARBA00023125"/>
    </source>
</evidence>
<gene>
    <name evidence="6" type="ORF">SAMN05421790_10683</name>
</gene>
<dbReference type="InterPro" id="IPR036388">
    <property type="entry name" value="WH-like_DNA-bd_sf"/>
</dbReference>
<keyword evidence="2" id="KW-0238">DNA-binding</keyword>
<dbReference type="SUPFAM" id="SSF46689">
    <property type="entry name" value="Homeodomain-like"/>
    <property type="match status" value="1"/>
</dbReference>
<proteinExistence type="predicted"/>
<evidence type="ECO:0000256" key="3">
    <source>
        <dbReference type="ARBA" id="ARBA00023163"/>
    </source>
</evidence>
<keyword evidence="3" id="KW-0804">Transcription</keyword>
<dbReference type="InterPro" id="IPR046348">
    <property type="entry name" value="SIS_dom_sf"/>
</dbReference>
<keyword evidence="1" id="KW-0805">Transcription regulation</keyword>